<comment type="caution">
    <text evidence="2">The sequence shown here is derived from an EMBL/GenBank/DDBJ whole genome shotgun (WGS) entry which is preliminary data.</text>
</comment>
<dbReference type="EMBL" id="LGRX02027755">
    <property type="protein sequence ID" value="KAK3248870.1"/>
    <property type="molecule type" value="Genomic_DNA"/>
</dbReference>
<gene>
    <name evidence="2" type="ORF">CYMTET_41676</name>
</gene>
<accession>A0AAE0C7B3</accession>
<dbReference type="Proteomes" id="UP001190700">
    <property type="component" value="Unassembled WGS sequence"/>
</dbReference>
<evidence type="ECO:0000256" key="1">
    <source>
        <dbReference type="SAM" id="MobiDB-lite"/>
    </source>
</evidence>
<protein>
    <submittedName>
        <fullName evidence="2">Uncharacterized protein</fullName>
    </submittedName>
</protein>
<evidence type="ECO:0000313" key="2">
    <source>
        <dbReference type="EMBL" id="KAK3248870.1"/>
    </source>
</evidence>
<reference evidence="2 3" key="1">
    <citation type="journal article" date="2015" name="Genome Biol. Evol.">
        <title>Comparative Genomics of a Bacterivorous Green Alga Reveals Evolutionary Causalities and Consequences of Phago-Mixotrophic Mode of Nutrition.</title>
        <authorList>
            <person name="Burns J.A."/>
            <person name="Paasch A."/>
            <person name="Narechania A."/>
            <person name="Kim E."/>
        </authorList>
    </citation>
    <scope>NUCLEOTIDE SEQUENCE [LARGE SCALE GENOMIC DNA]</scope>
    <source>
        <strain evidence="2 3">PLY_AMNH</strain>
    </source>
</reference>
<organism evidence="2 3">
    <name type="scientific">Cymbomonas tetramitiformis</name>
    <dbReference type="NCBI Taxonomy" id="36881"/>
    <lineage>
        <taxon>Eukaryota</taxon>
        <taxon>Viridiplantae</taxon>
        <taxon>Chlorophyta</taxon>
        <taxon>Pyramimonadophyceae</taxon>
        <taxon>Pyramimonadales</taxon>
        <taxon>Pyramimonadaceae</taxon>
        <taxon>Cymbomonas</taxon>
    </lineage>
</organism>
<evidence type="ECO:0000313" key="3">
    <source>
        <dbReference type="Proteomes" id="UP001190700"/>
    </source>
</evidence>
<dbReference type="AlphaFoldDB" id="A0AAE0C7B3"/>
<name>A0AAE0C7B3_9CHLO</name>
<sequence>MKQQQLQQAEVTRTQLLQQQQQASVIATMSGQIASLTAEVAACKLLEPSSSGGTATSKKKGAEAEIARRKALPYVPADPKNPFPNKPKNLDSDMPKVFPMYGDKTYDSLSKKTAGSLQ</sequence>
<keyword evidence="3" id="KW-1185">Reference proteome</keyword>
<proteinExistence type="predicted"/>
<feature type="region of interest" description="Disordered" evidence="1">
    <location>
        <begin position="48"/>
        <end position="96"/>
    </location>
</feature>